<keyword evidence="2" id="KW-1185">Reference proteome</keyword>
<gene>
    <name evidence="1" type="ORF">MRX98_21530</name>
</gene>
<accession>A0AA41R697</accession>
<organism evidence="1 2">
    <name type="scientific">Desulfatitalea alkaliphila</name>
    <dbReference type="NCBI Taxonomy" id="2929485"/>
    <lineage>
        <taxon>Bacteria</taxon>
        <taxon>Pseudomonadati</taxon>
        <taxon>Thermodesulfobacteriota</taxon>
        <taxon>Desulfobacteria</taxon>
        <taxon>Desulfobacterales</taxon>
        <taxon>Desulfosarcinaceae</taxon>
        <taxon>Desulfatitalea</taxon>
    </lineage>
</organism>
<sequence>MLDPEQEYEYEQKCELIARQIEIFVLDRIIAALERLNDNLQPADMLSQTTNEDTQPF</sequence>
<name>A0AA41R697_9BACT</name>
<dbReference type="AlphaFoldDB" id="A0AA41R697"/>
<dbReference type="Proteomes" id="UP001165427">
    <property type="component" value="Unassembled WGS sequence"/>
</dbReference>
<evidence type="ECO:0000313" key="2">
    <source>
        <dbReference type="Proteomes" id="UP001165427"/>
    </source>
</evidence>
<dbReference type="RefSeq" id="WP_246915144.1">
    <property type="nucleotide sequence ID" value="NZ_JALJRB010000056.1"/>
</dbReference>
<reference evidence="1" key="1">
    <citation type="submission" date="2022-04" db="EMBL/GenBank/DDBJ databases">
        <title>Desulfatitalea alkaliphila sp. nov., a novel anaerobic sulfate-reducing bacterium isolated from terrestrial mud volcano, Taman Peninsula, Russia.</title>
        <authorList>
            <person name="Khomyakova M.A."/>
            <person name="Merkel A.Y."/>
            <person name="Slobodkin A.I."/>
        </authorList>
    </citation>
    <scope>NUCLEOTIDE SEQUENCE</scope>
    <source>
        <strain evidence="1">M08but</strain>
    </source>
</reference>
<protein>
    <submittedName>
        <fullName evidence="1">Uncharacterized protein</fullName>
    </submittedName>
</protein>
<dbReference type="EMBL" id="JALJRB010000056">
    <property type="protein sequence ID" value="MCJ8503169.1"/>
    <property type="molecule type" value="Genomic_DNA"/>
</dbReference>
<proteinExistence type="predicted"/>
<comment type="caution">
    <text evidence="1">The sequence shown here is derived from an EMBL/GenBank/DDBJ whole genome shotgun (WGS) entry which is preliminary data.</text>
</comment>
<evidence type="ECO:0000313" key="1">
    <source>
        <dbReference type="EMBL" id="MCJ8503169.1"/>
    </source>
</evidence>